<dbReference type="Gene3D" id="1.10.10.60">
    <property type="entry name" value="Homeodomain-like"/>
    <property type="match status" value="2"/>
</dbReference>
<dbReference type="GO" id="GO:0000160">
    <property type="term" value="P:phosphorelay signal transduction system"/>
    <property type="evidence" value="ECO:0007669"/>
    <property type="project" value="UniProtKB-KW"/>
</dbReference>
<comment type="caution">
    <text evidence="11">The sequence shown here is derived from an EMBL/GenBank/DDBJ whole genome shotgun (WGS) entry which is preliminary data.</text>
</comment>
<keyword evidence="4" id="KW-0902">Two-component regulatory system</keyword>
<feature type="modified residue" description="4-aspartylphosphate" evidence="8">
    <location>
        <position position="55"/>
    </location>
</feature>
<dbReference type="Gene3D" id="3.40.50.2300">
    <property type="match status" value="1"/>
</dbReference>
<dbReference type="PROSITE" id="PS01124">
    <property type="entry name" value="HTH_ARAC_FAMILY_2"/>
    <property type="match status" value="1"/>
</dbReference>
<evidence type="ECO:0000256" key="8">
    <source>
        <dbReference type="PROSITE-ProRule" id="PRU00169"/>
    </source>
</evidence>
<dbReference type="GO" id="GO:0043565">
    <property type="term" value="F:sequence-specific DNA binding"/>
    <property type="evidence" value="ECO:0007669"/>
    <property type="project" value="InterPro"/>
</dbReference>
<dbReference type="PANTHER" id="PTHR42713">
    <property type="entry name" value="HISTIDINE KINASE-RELATED"/>
    <property type="match status" value="1"/>
</dbReference>
<dbReference type="SUPFAM" id="SSF52172">
    <property type="entry name" value="CheY-like"/>
    <property type="match status" value="1"/>
</dbReference>
<dbReference type="InterPro" id="IPR051552">
    <property type="entry name" value="HptR"/>
</dbReference>
<dbReference type="GO" id="GO:0003700">
    <property type="term" value="F:DNA-binding transcription factor activity"/>
    <property type="evidence" value="ECO:0007669"/>
    <property type="project" value="InterPro"/>
</dbReference>
<feature type="domain" description="HTH araC/xylS-type" evidence="9">
    <location>
        <begin position="440"/>
        <end position="538"/>
    </location>
</feature>
<dbReference type="AlphaFoldDB" id="A0A7X0RMW3"/>
<dbReference type="InterPro" id="IPR018060">
    <property type="entry name" value="HTH_AraC"/>
</dbReference>
<evidence type="ECO:0000256" key="3">
    <source>
        <dbReference type="ARBA" id="ARBA00022553"/>
    </source>
</evidence>
<evidence type="ECO:0000313" key="12">
    <source>
        <dbReference type="Proteomes" id="UP000547209"/>
    </source>
</evidence>
<keyword evidence="3 8" id="KW-0597">Phosphoprotein</keyword>
<evidence type="ECO:0000313" key="11">
    <source>
        <dbReference type="EMBL" id="MBB6670454.1"/>
    </source>
</evidence>
<evidence type="ECO:0000256" key="2">
    <source>
        <dbReference type="ARBA" id="ARBA00022490"/>
    </source>
</evidence>
<protein>
    <submittedName>
        <fullName evidence="11">Response regulator</fullName>
    </submittedName>
</protein>
<evidence type="ECO:0000256" key="4">
    <source>
        <dbReference type="ARBA" id="ARBA00023012"/>
    </source>
</evidence>
<keyword evidence="12" id="KW-1185">Reference proteome</keyword>
<keyword evidence="7" id="KW-0804">Transcription</keyword>
<evidence type="ECO:0000256" key="6">
    <source>
        <dbReference type="ARBA" id="ARBA00023125"/>
    </source>
</evidence>
<dbReference type="Pfam" id="PF12833">
    <property type="entry name" value="HTH_18"/>
    <property type="match status" value="1"/>
</dbReference>
<name>A0A7X0RMW3_9BACL</name>
<comment type="subcellular location">
    <subcellularLocation>
        <location evidence="1">Cytoplasm</location>
    </subcellularLocation>
</comment>
<sequence>MMQLLIVDDESHVVDRLATTIDWESIGIAQVYRAYSGHEALAVMEQFSIDIVITDIQMPGMSGLDLIARIRRDWSKTKCVLLSGYSDFQYAKEAIQNQVEDYLLKPVTEQELLDAVAKLRGKLFDEWEQILSVRNLTRTLNENMPLLKGNLLLELLQGAAWKEETLREKMSALALPDLYGQPCFLLLVRLEETFADYDYRGQSLIEYAIGNMAEELFNGTFRLWHTKDAHDYLIFVAAADERVEAGQRAMLFERTASQLQAAVKSYLKGSISVVASESGRFPRDVPDLYDGCVSAARKRVGSEQGLFMRVAGEAADGDVESLRCLYEPPTLIHLLEAGRWDGMAEKLERIFEELRNKSSSPHSQEHLLEVYFAVSSAYSYISHKNGQPLSDLIGEDYGKLTDGIPFRSVPHLQEWSLRVLQRLTEDRDREMKDSRSALIRAIHKFIDENLSQDVTLQSIADHVHMHPVYISKIYKLETGGNISDYIQQLRMEKAVYLLSNSREKTYEIAAMLGYQRPHSFNYAFKKHHGVTPQVYRDQQKKGAIGQ</sequence>
<accession>A0A7X0RMW3</accession>
<dbReference type="SUPFAM" id="SSF46689">
    <property type="entry name" value="Homeodomain-like"/>
    <property type="match status" value="2"/>
</dbReference>
<keyword evidence="6" id="KW-0238">DNA-binding</keyword>
<dbReference type="GO" id="GO:0005737">
    <property type="term" value="C:cytoplasm"/>
    <property type="evidence" value="ECO:0007669"/>
    <property type="project" value="UniProtKB-SubCell"/>
</dbReference>
<dbReference type="InterPro" id="IPR009057">
    <property type="entry name" value="Homeodomain-like_sf"/>
</dbReference>
<gene>
    <name evidence="11" type="ORF">H7C19_07110</name>
</gene>
<dbReference type="CDD" id="cd17536">
    <property type="entry name" value="REC_YesN-like"/>
    <property type="match status" value="1"/>
</dbReference>
<dbReference type="InterPro" id="IPR001789">
    <property type="entry name" value="Sig_transdc_resp-reg_receiver"/>
</dbReference>
<dbReference type="EMBL" id="JACJVP010000007">
    <property type="protein sequence ID" value="MBB6670454.1"/>
    <property type="molecule type" value="Genomic_DNA"/>
</dbReference>
<dbReference type="PROSITE" id="PS50110">
    <property type="entry name" value="RESPONSE_REGULATORY"/>
    <property type="match status" value="1"/>
</dbReference>
<feature type="domain" description="Response regulatory" evidence="10">
    <location>
        <begin position="3"/>
        <end position="120"/>
    </location>
</feature>
<dbReference type="Proteomes" id="UP000547209">
    <property type="component" value="Unassembled WGS sequence"/>
</dbReference>
<dbReference type="SMART" id="SM00448">
    <property type="entry name" value="REC"/>
    <property type="match status" value="1"/>
</dbReference>
<dbReference type="Pfam" id="PF00072">
    <property type="entry name" value="Response_reg"/>
    <property type="match status" value="1"/>
</dbReference>
<evidence type="ECO:0000256" key="1">
    <source>
        <dbReference type="ARBA" id="ARBA00004496"/>
    </source>
</evidence>
<dbReference type="PANTHER" id="PTHR42713:SF3">
    <property type="entry name" value="TRANSCRIPTIONAL REGULATORY PROTEIN HPTR"/>
    <property type="match status" value="1"/>
</dbReference>
<dbReference type="InterPro" id="IPR011006">
    <property type="entry name" value="CheY-like_superfamily"/>
</dbReference>
<evidence type="ECO:0000256" key="5">
    <source>
        <dbReference type="ARBA" id="ARBA00023015"/>
    </source>
</evidence>
<evidence type="ECO:0000259" key="9">
    <source>
        <dbReference type="PROSITE" id="PS01124"/>
    </source>
</evidence>
<dbReference type="SMART" id="SM00342">
    <property type="entry name" value="HTH_ARAC"/>
    <property type="match status" value="1"/>
</dbReference>
<evidence type="ECO:0000259" key="10">
    <source>
        <dbReference type="PROSITE" id="PS50110"/>
    </source>
</evidence>
<keyword evidence="2" id="KW-0963">Cytoplasm</keyword>
<proteinExistence type="predicted"/>
<reference evidence="11 12" key="1">
    <citation type="submission" date="2020-08" db="EMBL/GenBank/DDBJ databases">
        <title>Cohnella phylogeny.</title>
        <authorList>
            <person name="Dunlap C."/>
        </authorList>
    </citation>
    <scope>NUCLEOTIDE SEQUENCE [LARGE SCALE GENOMIC DNA]</scope>
    <source>
        <strain evidence="11 12">DSM 28246</strain>
    </source>
</reference>
<keyword evidence="5" id="KW-0805">Transcription regulation</keyword>
<evidence type="ECO:0000256" key="7">
    <source>
        <dbReference type="ARBA" id="ARBA00023163"/>
    </source>
</evidence>
<organism evidence="11 12">
    <name type="scientific">Cohnella nanjingensis</name>
    <dbReference type="NCBI Taxonomy" id="1387779"/>
    <lineage>
        <taxon>Bacteria</taxon>
        <taxon>Bacillati</taxon>
        <taxon>Bacillota</taxon>
        <taxon>Bacilli</taxon>
        <taxon>Bacillales</taxon>
        <taxon>Paenibacillaceae</taxon>
        <taxon>Cohnella</taxon>
    </lineage>
</organism>